<dbReference type="GO" id="GO:0005886">
    <property type="term" value="C:plasma membrane"/>
    <property type="evidence" value="ECO:0007669"/>
    <property type="project" value="UniProtKB-SubCell"/>
</dbReference>
<keyword evidence="22" id="KW-1185">Reference proteome</keyword>
<dbReference type="SUPFAM" id="SSF52540">
    <property type="entry name" value="P-loop containing nucleoside triphosphate hydrolases"/>
    <property type="match status" value="1"/>
</dbReference>
<dbReference type="InterPro" id="IPR004835">
    <property type="entry name" value="Chitin_synth"/>
</dbReference>
<evidence type="ECO:0000259" key="20">
    <source>
        <dbReference type="PROSITE" id="PS51998"/>
    </source>
</evidence>
<dbReference type="InterPro" id="IPR001609">
    <property type="entry name" value="Myosin_head_motor_dom-like"/>
</dbReference>
<protein>
    <recommendedName>
        <fullName evidence="2">chitin synthase</fullName>
        <ecNumber evidence="2">2.4.1.16</ecNumber>
    </recommendedName>
</protein>
<dbReference type="GO" id="GO:0016459">
    <property type="term" value="C:myosin complex"/>
    <property type="evidence" value="ECO:0007669"/>
    <property type="project" value="UniProtKB-KW"/>
</dbReference>
<keyword evidence="4" id="KW-0328">Glycosyltransferase</keyword>
<dbReference type="Pfam" id="PF03142">
    <property type="entry name" value="Chitin_synth_2"/>
    <property type="match status" value="1"/>
</dbReference>
<reference evidence="21 22" key="1">
    <citation type="journal article" date="2020" name="ISME J.">
        <title>Uncovering the hidden diversity of litter-decomposition mechanisms in mushroom-forming fungi.</title>
        <authorList>
            <person name="Floudas D."/>
            <person name="Bentzer J."/>
            <person name="Ahren D."/>
            <person name="Johansson T."/>
            <person name="Persson P."/>
            <person name="Tunlid A."/>
        </authorList>
    </citation>
    <scope>NUCLEOTIDE SEQUENCE [LARGE SCALE GENOMIC DNA]</scope>
    <source>
        <strain evidence="21 22">CBS 175.51</strain>
    </source>
</reference>
<keyword evidence="14 16" id="KW-0009">Actin-binding</keyword>
<keyword evidence="7 16" id="KW-0547">Nucleotide-binding</keyword>
<accession>A0A8H5CCC4</accession>
<keyword evidence="10 16" id="KW-0518">Myosin</keyword>
<evidence type="ECO:0000313" key="22">
    <source>
        <dbReference type="Proteomes" id="UP000541558"/>
    </source>
</evidence>
<evidence type="ECO:0000256" key="3">
    <source>
        <dbReference type="ARBA" id="ARBA00022475"/>
    </source>
</evidence>
<dbReference type="InterPro" id="IPR014876">
    <property type="entry name" value="DEK_C"/>
</dbReference>
<dbReference type="Gene3D" id="1.10.10.60">
    <property type="entry name" value="Homeodomain-like"/>
    <property type="match status" value="1"/>
</dbReference>
<feature type="compositionally biased region" description="Polar residues" evidence="17">
    <location>
        <begin position="2024"/>
        <end position="2035"/>
    </location>
</feature>
<feature type="transmembrane region" description="Helical" evidence="18">
    <location>
        <begin position="1425"/>
        <end position="1447"/>
    </location>
</feature>
<feature type="transmembrane region" description="Helical" evidence="18">
    <location>
        <begin position="1850"/>
        <end position="1870"/>
    </location>
</feature>
<dbReference type="GO" id="GO:0006031">
    <property type="term" value="P:chitin biosynthetic process"/>
    <property type="evidence" value="ECO:0007669"/>
    <property type="project" value="TreeGrafter"/>
</dbReference>
<dbReference type="InterPro" id="IPR029044">
    <property type="entry name" value="Nucleotide-diphossugar_trans"/>
</dbReference>
<evidence type="ECO:0000256" key="18">
    <source>
        <dbReference type="SAM" id="Phobius"/>
    </source>
</evidence>
<keyword evidence="5" id="KW-0808">Transferase</keyword>
<dbReference type="CDD" id="cd14879">
    <property type="entry name" value="MYSc_Myo17"/>
    <property type="match status" value="1"/>
</dbReference>
<dbReference type="GO" id="GO:0005524">
    <property type="term" value="F:ATP binding"/>
    <property type="evidence" value="ECO:0007669"/>
    <property type="project" value="UniProtKB-UniRule"/>
</dbReference>
<dbReference type="PRINTS" id="PR00193">
    <property type="entry name" value="MYOSINHEAVY"/>
</dbReference>
<evidence type="ECO:0000256" key="2">
    <source>
        <dbReference type="ARBA" id="ARBA00012543"/>
    </source>
</evidence>
<evidence type="ECO:0000256" key="6">
    <source>
        <dbReference type="ARBA" id="ARBA00022692"/>
    </source>
</evidence>
<keyword evidence="11 18" id="KW-0472">Membrane</keyword>
<feature type="transmembrane region" description="Helical" evidence="18">
    <location>
        <begin position="1126"/>
        <end position="1145"/>
    </location>
</feature>
<evidence type="ECO:0000256" key="5">
    <source>
        <dbReference type="ARBA" id="ARBA00022679"/>
    </source>
</evidence>
<evidence type="ECO:0000256" key="12">
    <source>
        <dbReference type="ARBA" id="ARBA00023175"/>
    </source>
</evidence>
<dbReference type="Gene3D" id="1.20.120.720">
    <property type="entry name" value="Myosin VI head, motor domain, U50 subdomain"/>
    <property type="match status" value="1"/>
</dbReference>
<keyword evidence="3" id="KW-1003">Cell membrane</keyword>
<evidence type="ECO:0000259" key="19">
    <source>
        <dbReference type="PROSITE" id="PS51456"/>
    </source>
</evidence>
<organism evidence="21 22">
    <name type="scientific">Ephemerocybe angulata</name>
    <dbReference type="NCBI Taxonomy" id="980116"/>
    <lineage>
        <taxon>Eukaryota</taxon>
        <taxon>Fungi</taxon>
        <taxon>Dikarya</taxon>
        <taxon>Basidiomycota</taxon>
        <taxon>Agaricomycotina</taxon>
        <taxon>Agaricomycetes</taxon>
        <taxon>Agaricomycetidae</taxon>
        <taxon>Agaricales</taxon>
        <taxon>Agaricineae</taxon>
        <taxon>Psathyrellaceae</taxon>
        <taxon>Ephemerocybe</taxon>
    </lineage>
</organism>
<name>A0A8H5CCC4_9AGAR</name>
<evidence type="ECO:0000256" key="14">
    <source>
        <dbReference type="ARBA" id="ARBA00023203"/>
    </source>
</evidence>
<feature type="transmembrane region" description="Helical" evidence="18">
    <location>
        <begin position="1165"/>
        <end position="1185"/>
    </location>
</feature>
<dbReference type="GO" id="GO:0004100">
    <property type="term" value="F:chitin synthase activity"/>
    <property type="evidence" value="ECO:0007669"/>
    <property type="project" value="UniProtKB-EC"/>
</dbReference>
<dbReference type="InterPro" id="IPR036961">
    <property type="entry name" value="Kinesin_motor_dom_sf"/>
</dbReference>
<dbReference type="Gene3D" id="1.20.58.530">
    <property type="match status" value="1"/>
</dbReference>
<feature type="region of interest" description="Disordered" evidence="17">
    <location>
        <begin position="2015"/>
        <end position="2044"/>
    </location>
</feature>
<feature type="domain" description="Myosin motor" evidence="19">
    <location>
        <begin position="26"/>
        <end position="814"/>
    </location>
</feature>
<evidence type="ECO:0000256" key="10">
    <source>
        <dbReference type="ARBA" id="ARBA00023123"/>
    </source>
</evidence>
<evidence type="ECO:0000256" key="7">
    <source>
        <dbReference type="ARBA" id="ARBA00022741"/>
    </source>
</evidence>
<evidence type="ECO:0000256" key="11">
    <source>
        <dbReference type="ARBA" id="ARBA00023136"/>
    </source>
</evidence>
<gene>
    <name evidence="21" type="ORF">D9611_011178</name>
</gene>
<evidence type="ECO:0000256" key="13">
    <source>
        <dbReference type="ARBA" id="ARBA00023180"/>
    </source>
</evidence>
<dbReference type="GO" id="GO:0003774">
    <property type="term" value="F:cytoskeletal motor activity"/>
    <property type="evidence" value="ECO:0007669"/>
    <property type="project" value="UniProtKB-UniRule"/>
</dbReference>
<feature type="region of interest" description="Disordered" evidence="17">
    <location>
        <begin position="685"/>
        <end position="723"/>
    </location>
</feature>
<dbReference type="GO" id="GO:0031505">
    <property type="term" value="P:fungal-type cell wall organization"/>
    <property type="evidence" value="ECO:0007669"/>
    <property type="project" value="TreeGrafter"/>
</dbReference>
<evidence type="ECO:0000256" key="1">
    <source>
        <dbReference type="ARBA" id="ARBA00004651"/>
    </source>
</evidence>
<feature type="region of interest" description="Disordered" evidence="17">
    <location>
        <begin position="1018"/>
        <end position="1065"/>
    </location>
</feature>
<dbReference type="InterPro" id="IPR027417">
    <property type="entry name" value="P-loop_NTPase"/>
</dbReference>
<proteinExistence type="inferred from homology"/>
<evidence type="ECO:0000256" key="17">
    <source>
        <dbReference type="SAM" id="MobiDB-lite"/>
    </source>
</evidence>
<dbReference type="PROSITE" id="PS51998">
    <property type="entry name" value="DEK_C"/>
    <property type="match status" value="1"/>
</dbReference>
<evidence type="ECO:0000256" key="9">
    <source>
        <dbReference type="ARBA" id="ARBA00022989"/>
    </source>
</evidence>
<dbReference type="PANTHER" id="PTHR22914">
    <property type="entry name" value="CHITIN SYNTHASE"/>
    <property type="match status" value="1"/>
</dbReference>
<feature type="transmembrane region" description="Helical" evidence="18">
    <location>
        <begin position="1823"/>
        <end position="1844"/>
    </location>
</feature>
<comment type="subcellular location">
    <subcellularLocation>
        <location evidence="1">Cell membrane</location>
        <topology evidence="1">Multi-pass membrane protein</topology>
    </subcellularLocation>
</comment>
<dbReference type="EMBL" id="JAACJK010000009">
    <property type="protein sequence ID" value="KAF5339110.1"/>
    <property type="molecule type" value="Genomic_DNA"/>
</dbReference>
<dbReference type="SUPFAM" id="SSF53448">
    <property type="entry name" value="Nucleotide-diphospho-sugar transferases"/>
    <property type="match status" value="1"/>
</dbReference>
<dbReference type="PROSITE" id="PS51456">
    <property type="entry name" value="MYOSIN_MOTOR"/>
    <property type="match status" value="1"/>
</dbReference>
<feature type="region of interest" description="Actin-binding" evidence="16">
    <location>
        <begin position="766"/>
        <end position="788"/>
    </location>
</feature>
<comment type="similarity">
    <text evidence="16">Belongs to the TRAFAC class myosin-kinesin ATPase superfamily. Myosin family.</text>
</comment>
<evidence type="ECO:0000256" key="16">
    <source>
        <dbReference type="PROSITE-ProRule" id="PRU00782"/>
    </source>
</evidence>
<comment type="caution">
    <text evidence="21">The sequence shown here is derived from an EMBL/GenBank/DDBJ whole genome shotgun (WGS) entry which is preliminary data.</text>
</comment>
<dbReference type="OrthoDB" id="370884at2759"/>
<keyword evidence="6 18" id="KW-0812">Transmembrane</keyword>
<feature type="transmembrane region" description="Helical" evidence="18">
    <location>
        <begin position="1882"/>
        <end position="1901"/>
    </location>
</feature>
<dbReference type="InterPro" id="IPR036400">
    <property type="entry name" value="Cyt_B5-like_heme/steroid_sf"/>
</dbReference>
<dbReference type="SUPFAM" id="SSF109715">
    <property type="entry name" value="DEK C-terminal domain"/>
    <property type="match status" value="1"/>
</dbReference>
<feature type="binding site" evidence="16">
    <location>
        <begin position="127"/>
        <end position="134"/>
    </location>
    <ligand>
        <name>ATP</name>
        <dbReference type="ChEBI" id="CHEBI:30616"/>
    </ligand>
</feature>
<feature type="compositionally biased region" description="Basic residues" evidence="17">
    <location>
        <begin position="690"/>
        <end position="699"/>
    </location>
</feature>
<keyword evidence="12 16" id="KW-0505">Motor protein</keyword>
<dbReference type="EC" id="2.4.1.16" evidence="2"/>
<dbReference type="SUPFAM" id="SSF55856">
    <property type="entry name" value="Cytochrome b5-like heme/steroid binding domain"/>
    <property type="match status" value="1"/>
</dbReference>
<evidence type="ECO:0000256" key="8">
    <source>
        <dbReference type="ARBA" id="ARBA00022840"/>
    </source>
</evidence>
<dbReference type="Proteomes" id="UP000541558">
    <property type="component" value="Unassembled WGS sequence"/>
</dbReference>
<evidence type="ECO:0000256" key="4">
    <source>
        <dbReference type="ARBA" id="ARBA00022676"/>
    </source>
</evidence>
<evidence type="ECO:0000313" key="21">
    <source>
        <dbReference type="EMBL" id="KAF5339110.1"/>
    </source>
</evidence>
<dbReference type="PANTHER" id="PTHR22914:SF45">
    <property type="entry name" value="CHITIN SYNTHASE"/>
    <property type="match status" value="1"/>
</dbReference>
<keyword evidence="8 16" id="KW-0067">ATP-binding</keyword>
<feature type="compositionally biased region" description="Acidic residues" evidence="17">
    <location>
        <begin position="711"/>
        <end position="720"/>
    </location>
</feature>
<dbReference type="SMART" id="SM00242">
    <property type="entry name" value="MYSc"/>
    <property type="match status" value="1"/>
</dbReference>
<dbReference type="GO" id="GO:0030428">
    <property type="term" value="C:cell septum"/>
    <property type="evidence" value="ECO:0007669"/>
    <property type="project" value="TreeGrafter"/>
</dbReference>
<dbReference type="Pfam" id="PF08766">
    <property type="entry name" value="DEK_C"/>
    <property type="match status" value="1"/>
</dbReference>
<dbReference type="InterPro" id="IPR036037">
    <property type="entry name" value="MYSc_Myo17"/>
</dbReference>
<feature type="compositionally biased region" description="Basic and acidic residues" evidence="17">
    <location>
        <begin position="700"/>
        <end position="710"/>
    </location>
</feature>
<dbReference type="GO" id="GO:0003779">
    <property type="term" value="F:actin binding"/>
    <property type="evidence" value="ECO:0007669"/>
    <property type="project" value="UniProtKB-KW"/>
</dbReference>
<comment type="catalytic activity">
    <reaction evidence="15">
        <text>[(1-&gt;4)-N-acetyl-beta-D-glucosaminyl](n) + UDP-N-acetyl-alpha-D-glucosamine = [(1-&gt;4)-N-acetyl-beta-D-glucosaminyl](n+1) + UDP + H(+)</text>
        <dbReference type="Rhea" id="RHEA:16637"/>
        <dbReference type="Rhea" id="RHEA-COMP:9593"/>
        <dbReference type="Rhea" id="RHEA-COMP:9595"/>
        <dbReference type="ChEBI" id="CHEBI:15378"/>
        <dbReference type="ChEBI" id="CHEBI:17029"/>
        <dbReference type="ChEBI" id="CHEBI:57705"/>
        <dbReference type="ChEBI" id="CHEBI:58223"/>
        <dbReference type="EC" id="2.4.1.16"/>
    </reaction>
</comment>
<feature type="domain" description="DEK-C" evidence="20">
    <location>
        <begin position="2081"/>
        <end position="2136"/>
    </location>
</feature>
<dbReference type="Pfam" id="PF00063">
    <property type="entry name" value="Myosin_head"/>
    <property type="match status" value="2"/>
</dbReference>
<keyword evidence="13" id="KW-0325">Glycoprotein</keyword>
<dbReference type="Gene3D" id="3.40.850.10">
    <property type="entry name" value="Kinesin motor domain"/>
    <property type="match status" value="1"/>
</dbReference>
<evidence type="ECO:0000256" key="15">
    <source>
        <dbReference type="ARBA" id="ARBA00048014"/>
    </source>
</evidence>
<sequence length="2138" mass="233070">MAAHRPSSMSLNSSSLHHHIPRDKLDSVTDLSSLPFQSLNDDTVVSVLRERFMTDNIYTALSSSALVALNPHKYVQSNSDAVCKRYADEYRDVDGGLRSGPHVFQLAGNAYYHMRRTGQDQCIVFTGETASGKSESRRLATKMLLTLSTPPPGKKNNKLAASIPAAEFVLESFGHARTLFNPNASRYGKYTELQFTAKGRICGVKVLDYYLERGRVASIPSGERNFHVFYYLVAGVSPEEGAHLRLGEKSVFRYLGGQRGSASLAHPGATGGPGGGYASLGSRGLMGGGAPSQRDEDSNKFDQLKIALKTIGFSKRHVAQTCQVLAAILHLGNLEFVIDRHRNEDAAVVRNTDVLGVVADFLGISPSALEGALSYKTKLVKKELCTVFLDVDGASDNRDDLAKTLYSLLFNWINEYINQRLCAKDDGGAFETYVGLLDLAGPQNMSSRPNSLDQFVVNYANERVWGWVRERMIGVEVVKEHVSEGIEAYVPAFAGVTPSTVGSPNLGGLALQLGWNDNSETLRLMHNYPGGLIHIMDDQARRQPKKTDGTMVEAFQKRWGNHTSFKTSGVVDSSVAGAPATNVGLGASFTISHFNGPVTYLAENFLARDLDSVNGDFVSLLRGTADPSSVHHHTAARLDPAMAAAEGYGSINPFVKGLFSGGAVKTEAYARNEDTIVSAQQSVGPMRMPSVRRKGTVRRGAREEREKMEGIGEEGEEDGEGPFVAPHEHRASVDDKAPGKKEGILSVLAGEKKDTACVAGAFKGALDTLFETLDETQAWYVFCINPNDSQLPNQLEGRSVKGQVKASGLVGVARRGVVVAPGSPFGGQGGAGQGEGGGVWEVRMTYAEFGGRYRDVVGGSPTSGHFGEVDIGDEKAFVVQAREALGLGAVDVVMGRTKVWLSQRAFHAFEDRLRALEGETTAGNAAVGVDPRMVGFGDVRGGAGAAAEEGGAEGYAYGGGAPQSPAFGAGNAGGGGGWGNKASGYNVLGGGPHTPGYEGGLTPGMMNMDNGSQGQLMANASPFAKGGGPYDEEYGGGRSEEYDGSRGGPFRGGAETESVSNFGSESVYAPDRNMFQNTDKRGLSYGKDKEASALAGELAAGGADGGPPVLGETAEVLKESSARRRWVVFTWFLTWWIPTPLLQYVGRMKRMDVRQAWREKLALNLIIWLICLITVFVIAVLGVLICPTEHVFNTSELAGHTTVNDPANVFVAIRGEVFDLGEVAQQHLRTVPVVAQKAILKYGGTIADDLFPVQVSALCAGIDGNVSPYVTLNSKNNTDPNAAYHDFRAFTTDPRPDWYFEKMVQMRYTARKGFVGFTPKEIRNMAGNGRSVGVYNGLVYDVTSYLTSPPATASPEGTMAPPGTNTKFLDESVLELFKLKAGQDLTKALNGLNINNDLLGRQKICLRNLYTIGKVDNRNSAQCLFATYILLVLSIVMVSIIGFKFLASINFGASRAPEDHDKFVICQVPCYTEGDTSLRRTIDSLAQMKYDDKRKLLLIICDGMIVGSGNDRPTPRIVLDILGADPNLDPEPLSFVSLGEGAKQHNMGKVYSGLYECSGHVVPYLVVAKVGKPTERSRPGNRGKRDSQMLLMHFLNKVHFNSPMNPLELEMYHQIKNVIGVNPSFYEYLFMVDADTTVEPLSVNRLISAMIHDKKLLGVCGETELANAKQSLITMMQVYEYFISHHMAKAFESLFGSVTCLPGCFTLYRLRTPDTHKPLLISNQLIHDYQENRVDTLHMKNLLHLGEDRYLTTLLLKHFPTFKTQFVRDAHAYTVAPDDWKVLLSQRRRWINSTVHNLGELIFLDQLCGFCCFSMRFVVMIDLLSTITQPVTIAYIVYLIYLVAGEGKTIPTLSLIMIAAIYGVQALVFIMRRKWDMIGWMIFYILAIPMFSFFLPLYSFWRMDDFSWGQTRMVMGESGKKLIVHDEGKFDPKAIPLKSWSDYENELWDKESNHSIGSWVPPTKKEAGYAESRTASLYGRETYYDPTPQIPRSFSPAPSQLGMGVYTNPYGGAAGYQPPPGYQSGRNTPQGSFSRPMSPAVYQPTPSRPTTNYLDMPMEFGGGLAGGNSSPLGQGGAVGGQPSDAELERAVQDILRSADLNTITKREVRRTLEEQFGMDLTARKGMINGVIDRVLMSQ</sequence>
<keyword evidence="9 18" id="KW-1133">Transmembrane helix</keyword>